<evidence type="ECO:0000256" key="2">
    <source>
        <dbReference type="ARBA" id="ARBA00022598"/>
    </source>
</evidence>
<dbReference type="SUPFAM" id="SSF56801">
    <property type="entry name" value="Acetyl-CoA synthetase-like"/>
    <property type="match status" value="1"/>
</dbReference>
<evidence type="ECO:0000256" key="1">
    <source>
        <dbReference type="ARBA" id="ARBA00006432"/>
    </source>
</evidence>
<dbReference type="Pfam" id="PF23562">
    <property type="entry name" value="AMP-binding_C_3"/>
    <property type="match status" value="1"/>
</dbReference>
<keyword evidence="3" id="KW-0276">Fatty acid metabolism</keyword>
<dbReference type="Proteomes" id="UP000466345">
    <property type="component" value="Unassembled WGS sequence"/>
</dbReference>
<dbReference type="PANTHER" id="PTHR43272">
    <property type="entry name" value="LONG-CHAIN-FATTY-ACID--COA LIGASE"/>
    <property type="match status" value="1"/>
</dbReference>
<keyword evidence="4" id="KW-0443">Lipid metabolism</keyword>
<dbReference type="InterPro" id="IPR000873">
    <property type="entry name" value="AMP-dep_synth/lig_dom"/>
</dbReference>
<evidence type="ECO:0000259" key="6">
    <source>
        <dbReference type="Pfam" id="PF00501"/>
    </source>
</evidence>
<dbReference type="GO" id="GO:0016020">
    <property type="term" value="C:membrane"/>
    <property type="evidence" value="ECO:0007669"/>
    <property type="project" value="TreeGrafter"/>
</dbReference>
<dbReference type="PANTHER" id="PTHR43272:SF32">
    <property type="entry name" value="AMP-DEPENDENT SYNTHETASE_LIGASE DOMAIN-CONTAINING PROTEIN"/>
    <property type="match status" value="1"/>
</dbReference>
<dbReference type="CDD" id="cd05907">
    <property type="entry name" value="VL_LC_FACS_like"/>
    <property type="match status" value="1"/>
</dbReference>
<dbReference type="RefSeq" id="WP_153453098.1">
    <property type="nucleotide sequence ID" value="NZ_WEGJ01000012.1"/>
</dbReference>
<keyword evidence="2 7" id="KW-0436">Ligase</keyword>
<evidence type="ECO:0000256" key="3">
    <source>
        <dbReference type="ARBA" id="ARBA00022832"/>
    </source>
</evidence>
<gene>
    <name evidence="7" type="ORF">SRB5_35710</name>
</gene>
<dbReference type="InterPro" id="IPR020845">
    <property type="entry name" value="AMP-binding_CS"/>
</dbReference>
<dbReference type="InterPro" id="IPR042099">
    <property type="entry name" value="ANL_N_sf"/>
</dbReference>
<evidence type="ECO:0000313" key="8">
    <source>
        <dbReference type="Proteomes" id="UP000466345"/>
    </source>
</evidence>
<dbReference type="OrthoDB" id="9803968at2"/>
<proteinExistence type="inferred from homology"/>
<dbReference type="Gene3D" id="3.40.50.12780">
    <property type="entry name" value="N-terminal domain of ligase-like"/>
    <property type="match status" value="1"/>
</dbReference>
<reference evidence="7 8" key="1">
    <citation type="submission" date="2019-10" db="EMBL/GenBank/DDBJ databases">
        <title>Streptomyces smaragdinus sp. nov. and Streptomyces fabii sp. nov., isolated from the gut of fungus growing-termite Macrotermes natalensis.</title>
        <authorList>
            <person name="Schwitalla J."/>
            <person name="Benndorf R."/>
            <person name="Martin K."/>
            <person name="De Beer W."/>
            <person name="Kaster A.-K."/>
            <person name="Vollmers J."/>
            <person name="Poulsen M."/>
            <person name="Beemelmanns C."/>
        </authorList>
    </citation>
    <scope>NUCLEOTIDE SEQUENCE [LARGE SCALE GENOMIC DNA]</scope>
    <source>
        <strain evidence="7 8">RB5</strain>
    </source>
</reference>
<dbReference type="EMBL" id="WEGJ01000012">
    <property type="protein sequence ID" value="MQY13423.1"/>
    <property type="molecule type" value="Genomic_DNA"/>
</dbReference>
<comment type="caution">
    <text evidence="7">The sequence shown here is derived from an EMBL/GenBank/DDBJ whole genome shotgun (WGS) entry which is preliminary data.</text>
</comment>
<organism evidence="7 8">
    <name type="scientific">Streptomyces smaragdinus</name>
    <dbReference type="NCBI Taxonomy" id="2585196"/>
    <lineage>
        <taxon>Bacteria</taxon>
        <taxon>Bacillati</taxon>
        <taxon>Actinomycetota</taxon>
        <taxon>Actinomycetes</taxon>
        <taxon>Kitasatosporales</taxon>
        <taxon>Streptomycetaceae</taxon>
        <taxon>Streptomyces</taxon>
    </lineage>
</organism>
<dbReference type="AlphaFoldDB" id="A0A7K0CJA5"/>
<accession>A0A7K0CJA5</accession>
<evidence type="ECO:0000256" key="5">
    <source>
        <dbReference type="ARBA" id="ARBA00032875"/>
    </source>
</evidence>
<dbReference type="GO" id="GO:0004467">
    <property type="term" value="F:long-chain fatty acid-CoA ligase activity"/>
    <property type="evidence" value="ECO:0007669"/>
    <property type="project" value="TreeGrafter"/>
</dbReference>
<dbReference type="Pfam" id="PF00501">
    <property type="entry name" value="AMP-binding"/>
    <property type="match status" value="1"/>
</dbReference>
<sequence length="582" mass="60995">MATDSRASGSGERPQTLAVFAEWAAERYGGLPALRLPHGGGDVSYEELRDTVHTVARGLIGLGVAAGDRVAVLCETRAEWTYAHLGVLATGAALVPVYPSAGDEEVAWVLGDSGAGVVLCEDAEKAARVAALVPGVRPVVMTGEAAPMTHPAELAPLAAVLARGAAVTRDDLAMIVYTSGTTGLPKGCRLSHGNSGAISDATASFEKMEPGDVTYIYLPLAHLLAQLTELSTLLDGATLAFWGGRIEGIVPELGQVRPTHLPSVPRLFERVHAQVGALAAADGPEGTARFEAAVALGAHIDDLRRSGAEPTAAQTRAYEEADGKLYALVRSVFGGRLRHANVGGAPIAPQTLDFMRACGIPLYEGYGMTESAGIIALNHPGAHRYGTVGQPLPGCEVRIAADGEILARGPMIFAGYHAAAEATGEALDAEGWLHTGDLGELDADGYLSVTGRKKDIIITSSGKNITPSLLEFAIQQSRWVSRAVMIGDRRPYPVALITLDPDEIAGLGLTGSPAASEQVRGWIQEAVDAANAKAAGPARIRRFTILDEDFSVADETLTPTLKIRRAAVARRYAKEIDGLYES</sequence>
<keyword evidence="8" id="KW-1185">Reference proteome</keyword>
<evidence type="ECO:0000313" key="7">
    <source>
        <dbReference type="EMBL" id="MQY13423.1"/>
    </source>
</evidence>
<dbReference type="PROSITE" id="PS00455">
    <property type="entry name" value="AMP_BINDING"/>
    <property type="match status" value="1"/>
</dbReference>
<name>A0A7K0CJA5_9ACTN</name>
<comment type="similarity">
    <text evidence="1">Belongs to the ATP-dependent AMP-binding enzyme family.</text>
</comment>
<protein>
    <recommendedName>
        <fullName evidence="5">Acyl-CoA synthetase</fullName>
    </recommendedName>
</protein>
<feature type="domain" description="AMP-dependent synthetase/ligase" evidence="6">
    <location>
        <begin position="22"/>
        <end position="417"/>
    </location>
</feature>
<evidence type="ECO:0000256" key="4">
    <source>
        <dbReference type="ARBA" id="ARBA00023098"/>
    </source>
</evidence>